<dbReference type="NCBIfam" id="TIGR04256">
    <property type="entry name" value="GxxExxY"/>
    <property type="match status" value="1"/>
</dbReference>
<dbReference type="EMBL" id="MN740383">
    <property type="protein sequence ID" value="QHU03559.1"/>
    <property type="molecule type" value="Genomic_DNA"/>
</dbReference>
<evidence type="ECO:0000313" key="1">
    <source>
        <dbReference type="EMBL" id="QHU03559.1"/>
    </source>
</evidence>
<dbReference type="Pfam" id="PF13366">
    <property type="entry name" value="PDDEXK_3"/>
    <property type="match status" value="1"/>
</dbReference>
<dbReference type="InterPro" id="IPR026350">
    <property type="entry name" value="GxxExxY"/>
</dbReference>
<dbReference type="Gene3D" id="3.90.320.10">
    <property type="match status" value="1"/>
</dbReference>
<reference evidence="1" key="1">
    <citation type="journal article" date="2020" name="Nature">
        <title>Giant virus diversity and host interactions through global metagenomics.</title>
        <authorList>
            <person name="Schulz F."/>
            <person name="Roux S."/>
            <person name="Paez-Espino D."/>
            <person name="Jungbluth S."/>
            <person name="Walsh D.A."/>
            <person name="Denef V.J."/>
            <person name="McMahon K.D."/>
            <person name="Konstantinidis K.T."/>
            <person name="Eloe-Fadrosh E.A."/>
            <person name="Kyrpides N.C."/>
            <person name="Woyke T."/>
        </authorList>
    </citation>
    <scope>NUCLEOTIDE SEQUENCE</scope>
    <source>
        <strain evidence="1">GVMAG-M-3300027206-1</strain>
    </source>
</reference>
<name>A0A6C0JD63_9ZZZZ</name>
<protein>
    <recommendedName>
        <fullName evidence="2">GxxExxY protein</fullName>
    </recommendedName>
</protein>
<sequence length="121" mass="13892">MLEGHEVFALAEEVYTLGPGYSERVYHNGMEVLLRKAGIPYETERIVTIPFKDHVIGNLRIDMILNNEIILEFKTIRTLSDQNEIQARNYLNLTGLKKAYLINFPPFPGRDVEIRCVVSTP</sequence>
<dbReference type="InterPro" id="IPR011604">
    <property type="entry name" value="PDDEXK-like_dom_sf"/>
</dbReference>
<proteinExistence type="predicted"/>
<evidence type="ECO:0008006" key="2">
    <source>
        <dbReference type="Google" id="ProtNLM"/>
    </source>
</evidence>
<dbReference type="AlphaFoldDB" id="A0A6C0JD63"/>
<accession>A0A6C0JD63</accession>
<organism evidence="1">
    <name type="scientific">viral metagenome</name>
    <dbReference type="NCBI Taxonomy" id="1070528"/>
    <lineage>
        <taxon>unclassified sequences</taxon>
        <taxon>metagenomes</taxon>
        <taxon>organismal metagenomes</taxon>
    </lineage>
</organism>